<dbReference type="RefSeq" id="WP_379706579.1">
    <property type="nucleotide sequence ID" value="NZ_JBHTAT010000001.1"/>
</dbReference>
<feature type="compositionally biased region" description="Polar residues" evidence="10">
    <location>
        <begin position="133"/>
        <end position="157"/>
    </location>
</feature>
<dbReference type="Pfam" id="PF07992">
    <property type="entry name" value="Pyr_redox_2"/>
    <property type="match status" value="1"/>
</dbReference>
<dbReference type="PANTHER" id="PTHR43014:SF4">
    <property type="entry name" value="PYRIDINE NUCLEOTIDE-DISULFIDE OXIDOREDUCTASE RCLA-RELATED"/>
    <property type="match status" value="1"/>
</dbReference>
<evidence type="ECO:0000256" key="10">
    <source>
        <dbReference type="SAM" id="MobiDB-lite"/>
    </source>
</evidence>
<evidence type="ECO:0000256" key="3">
    <source>
        <dbReference type="ARBA" id="ARBA00022630"/>
    </source>
</evidence>
<dbReference type="PIRSF" id="PIRSF000350">
    <property type="entry name" value="Mercury_reductase_MerA"/>
    <property type="match status" value="1"/>
</dbReference>
<dbReference type="EMBL" id="JBHTAT010000001">
    <property type="protein sequence ID" value="MFC7256170.1"/>
    <property type="molecule type" value="Genomic_DNA"/>
</dbReference>
<dbReference type="GO" id="GO:0016491">
    <property type="term" value="F:oxidoreductase activity"/>
    <property type="evidence" value="ECO:0007669"/>
    <property type="project" value="UniProtKB-KW"/>
</dbReference>
<dbReference type="Gene3D" id="3.50.50.60">
    <property type="entry name" value="FAD/NAD(P)-binding domain"/>
    <property type="match status" value="2"/>
</dbReference>
<dbReference type="Proteomes" id="UP001596434">
    <property type="component" value="Unassembled WGS sequence"/>
</dbReference>
<comment type="cofactor">
    <cofactor evidence="1">
        <name>FAD</name>
        <dbReference type="ChEBI" id="CHEBI:57692"/>
    </cofactor>
</comment>
<dbReference type="SUPFAM" id="SSF51905">
    <property type="entry name" value="FAD/NAD(P)-binding domain"/>
    <property type="match status" value="1"/>
</dbReference>
<feature type="domain" description="FAD/NAD(P)-binding" evidence="12">
    <location>
        <begin position="10"/>
        <end position="368"/>
    </location>
</feature>
<keyword evidence="3 9" id="KW-0285">Flavoprotein</keyword>
<reference evidence="13 14" key="1">
    <citation type="journal article" date="2019" name="Int. J. Syst. Evol. Microbiol.">
        <title>The Global Catalogue of Microorganisms (GCM) 10K type strain sequencing project: providing services to taxonomists for standard genome sequencing and annotation.</title>
        <authorList>
            <consortium name="The Broad Institute Genomics Platform"/>
            <consortium name="The Broad Institute Genome Sequencing Center for Infectious Disease"/>
            <person name="Wu L."/>
            <person name="Ma J."/>
        </authorList>
    </citation>
    <scope>NUCLEOTIDE SEQUENCE [LARGE SCALE GENOMIC DNA]</scope>
    <source>
        <strain evidence="13 14">GX21</strain>
    </source>
</reference>
<keyword evidence="8 9" id="KW-0676">Redox-active center</keyword>
<dbReference type="Gene3D" id="3.30.390.30">
    <property type="match status" value="1"/>
</dbReference>
<feature type="domain" description="Pyridine nucleotide-disulphide oxidoreductase dimerisation" evidence="11">
    <location>
        <begin position="406"/>
        <end position="514"/>
    </location>
</feature>
<evidence type="ECO:0000256" key="4">
    <source>
        <dbReference type="ARBA" id="ARBA00022827"/>
    </source>
</evidence>
<dbReference type="InterPro" id="IPR023753">
    <property type="entry name" value="FAD/NAD-binding_dom"/>
</dbReference>
<dbReference type="InterPro" id="IPR036188">
    <property type="entry name" value="FAD/NAD-bd_sf"/>
</dbReference>
<dbReference type="InterPro" id="IPR016156">
    <property type="entry name" value="FAD/NAD-linked_Rdtase_dimer_sf"/>
</dbReference>
<protein>
    <submittedName>
        <fullName evidence="13">FAD-dependent oxidoreductase</fullName>
    </submittedName>
</protein>
<keyword evidence="5" id="KW-0521">NADP</keyword>
<evidence type="ECO:0000256" key="2">
    <source>
        <dbReference type="ARBA" id="ARBA00007532"/>
    </source>
</evidence>
<evidence type="ECO:0000256" key="6">
    <source>
        <dbReference type="ARBA" id="ARBA00023002"/>
    </source>
</evidence>
<keyword evidence="7" id="KW-1015">Disulfide bond</keyword>
<dbReference type="Pfam" id="PF02852">
    <property type="entry name" value="Pyr_redox_dim"/>
    <property type="match status" value="1"/>
</dbReference>
<feature type="region of interest" description="Disordered" evidence="10">
    <location>
        <begin position="377"/>
        <end position="400"/>
    </location>
</feature>
<comment type="caution">
    <text evidence="13">The sequence shown here is derived from an EMBL/GenBank/DDBJ whole genome shotgun (WGS) entry which is preliminary data.</text>
</comment>
<evidence type="ECO:0000259" key="11">
    <source>
        <dbReference type="Pfam" id="PF02852"/>
    </source>
</evidence>
<dbReference type="InterPro" id="IPR012999">
    <property type="entry name" value="Pyr_OxRdtase_I_AS"/>
</dbReference>
<evidence type="ECO:0000256" key="7">
    <source>
        <dbReference type="ARBA" id="ARBA00023157"/>
    </source>
</evidence>
<evidence type="ECO:0000256" key="1">
    <source>
        <dbReference type="ARBA" id="ARBA00001974"/>
    </source>
</evidence>
<dbReference type="PROSITE" id="PS00076">
    <property type="entry name" value="PYRIDINE_REDOX_1"/>
    <property type="match status" value="1"/>
</dbReference>
<dbReference type="AlphaFoldDB" id="A0ABD6A0H2"/>
<dbReference type="SUPFAM" id="SSF55424">
    <property type="entry name" value="FAD/NAD-linked reductases, dimerisation (C-terminal) domain"/>
    <property type="match status" value="1"/>
</dbReference>
<evidence type="ECO:0000259" key="12">
    <source>
        <dbReference type="Pfam" id="PF07992"/>
    </source>
</evidence>
<keyword evidence="6 9" id="KW-0560">Oxidoreductase</keyword>
<dbReference type="FunFam" id="3.30.390.30:FF:000001">
    <property type="entry name" value="Dihydrolipoyl dehydrogenase"/>
    <property type="match status" value="1"/>
</dbReference>
<name>A0ABD6A0H2_9EURY</name>
<dbReference type="PRINTS" id="PR00411">
    <property type="entry name" value="PNDRDTASEI"/>
</dbReference>
<dbReference type="GeneID" id="96954551"/>
<dbReference type="InterPro" id="IPR001100">
    <property type="entry name" value="Pyr_nuc-diS_OxRdtase"/>
</dbReference>
<comment type="similarity">
    <text evidence="2 9">Belongs to the class-I pyridine nucleotide-disulfide oxidoreductase family.</text>
</comment>
<dbReference type="PANTHER" id="PTHR43014">
    <property type="entry name" value="MERCURIC REDUCTASE"/>
    <property type="match status" value="1"/>
</dbReference>
<evidence type="ECO:0000313" key="13">
    <source>
        <dbReference type="EMBL" id="MFC7256170.1"/>
    </source>
</evidence>
<feature type="region of interest" description="Disordered" evidence="10">
    <location>
        <begin position="125"/>
        <end position="159"/>
    </location>
</feature>
<evidence type="ECO:0000256" key="5">
    <source>
        <dbReference type="ARBA" id="ARBA00022857"/>
    </source>
</evidence>
<gene>
    <name evidence="13" type="ORF">ACFQKE_12835</name>
</gene>
<keyword evidence="14" id="KW-1185">Reference proteome</keyword>
<evidence type="ECO:0000256" key="9">
    <source>
        <dbReference type="RuleBase" id="RU003691"/>
    </source>
</evidence>
<dbReference type="PRINTS" id="PR00368">
    <property type="entry name" value="FADPNR"/>
</dbReference>
<sequence>MGEHDTPRSYDLAILGGGAAAFAAITEADRRGLSTAMVNTGLPLGGTCVNVGCVPSKHLLEVGKTAHEPPNNPFGAVDYDDDQPATDWGTAIDEKDEIVAALREQNYVDVADHFGTDIYEGYGRFVDGGRRSPSGSRTQSGDEAEQSSTGSRTQSGDDATIEVVDGADAGTTIVGEKALVATGSSPRIAPIDGLDSVDYETSESILDRRDLPESIVMIGAGYVAMEWGQILHHMGTDVTILQRSSNVLSGMESQLGRELQRCFEADGITVQTDVDVRRVSKDDETGDDVTVETTVAGDPQTFTAADLFVATGVTPNTDDIGLDAIRVETDGSGAVVVDDEFRTGNTDVYAAGDCIGEPMLETVAAKEGNHTVRNAFDSTERRTAGRASGRTPREDDGGATVDYHAVPKVVFTSPEVAAVGTTELEYRDDHGTCTCRTVAMHDVPKAKAVEDTRGSVQVVTHHETDEIVGVHMVGPRAADMIPEATLAVKFDLTVDDIIDTIHPFPTFSEAFKHACQAFRRDTSTMSCCVE</sequence>
<organism evidence="13 14">
    <name type="scientific">Haloplanus litoreus</name>
    <dbReference type="NCBI Taxonomy" id="767515"/>
    <lineage>
        <taxon>Archaea</taxon>
        <taxon>Methanobacteriati</taxon>
        <taxon>Methanobacteriota</taxon>
        <taxon>Stenosarchaea group</taxon>
        <taxon>Halobacteria</taxon>
        <taxon>Halobacteriales</taxon>
        <taxon>Haloferacaceae</taxon>
        <taxon>Haloplanus</taxon>
    </lineage>
</organism>
<evidence type="ECO:0000256" key="8">
    <source>
        <dbReference type="ARBA" id="ARBA00023284"/>
    </source>
</evidence>
<proteinExistence type="inferred from homology"/>
<accession>A0ABD6A0H2</accession>
<dbReference type="InterPro" id="IPR004099">
    <property type="entry name" value="Pyr_nucl-diS_OxRdtase_dimer"/>
</dbReference>
<keyword evidence="4 9" id="KW-0274">FAD</keyword>
<evidence type="ECO:0000313" key="14">
    <source>
        <dbReference type="Proteomes" id="UP001596434"/>
    </source>
</evidence>